<dbReference type="InterPro" id="IPR007736">
    <property type="entry name" value="Caleosin-related"/>
</dbReference>
<evidence type="ECO:0000256" key="1">
    <source>
        <dbReference type="ARBA" id="ARBA00006765"/>
    </source>
</evidence>
<dbReference type="HOGENOM" id="CLU_049779_0_0_1"/>
<proteinExistence type="inferred from homology"/>
<accession>D8Q3D7</accession>
<feature type="compositionally biased region" description="Gly residues" evidence="2">
    <location>
        <begin position="14"/>
        <end position="29"/>
    </location>
</feature>
<dbReference type="EMBL" id="GL377305">
    <property type="protein sequence ID" value="EFI97671.1"/>
    <property type="molecule type" value="Genomic_DNA"/>
</dbReference>
<evidence type="ECO:0000256" key="2">
    <source>
        <dbReference type="SAM" id="MobiDB-lite"/>
    </source>
</evidence>
<feature type="region of interest" description="Disordered" evidence="2">
    <location>
        <begin position="425"/>
        <end position="446"/>
    </location>
</feature>
<dbReference type="VEuPathDB" id="FungiDB:SCHCODRAFT_02617897"/>
<feature type="compositionally biased region" description="Low complexity" evidence="2">
    <location>
        <begin position="95"/>
        <end position="127"/>
    </location>
</feature>
<dbReference type="AlphaFoldDB" id="D8Q3D7"/>
<name>D8Q3D7_SCHCM</name>
<reference evidence="3 4" key="1">
    <citation type="journal article" date="2010" name="Nat. Biotechnol.">
        <title>Genome sequence of the model mushroom Schizophyllum commune.</title>
        <authorList>
            <person name="Ohm R.A."/>
            <person name="de Jong J.F."/>
            <person name="Lugones L.G."/>
            <person name="Aerts A."/>
            <person name="Kothe E."/>
            <person name="Stajich J.E."/>
            <person name="de Vries R.P."/>
            <person name="Record E."/>
            <person name="Levasseur A."/>
            <person name="Baker S.E."/>
            <person name="Bartholomew K.A."/>
            <person name="Coutinho P.M."/>
            <person name="Erdmann S."/>
            <person name="Fowler T.J."/>
            <person name="Gathman A.C."/>
            <person name="Lombard V."/>
            <person name="Henrissat B."/>
            <person name="Knabe N."/>
            <person name="Kuees U."/>
            <person name="Lilly W.W."/>
            <person name="Lindquist E."/>
            <person name="Lucas S."/>
            <person name="Magnuson J.K."/>
            <person name="Piumi F."/>
            <person name="Raudaskoski M."/>
            <person name="Salamov A."/>
            <person name="Schmutz J."/>
            <person name="Schwarze F.W.M.R."/>
            <person name="vanKuyk P.A."/>
            <person name="Horton J.S."/>
            <person name="Grigoriev I.V."/>
            <person name="Woesten H.A.B."/>
        </authorList>
    </citation>
    <scope>NUCLEOTIDE SEQUENCE [LARGE SCALE GENOMIC DNA]</scope>
    <source>
        <strain evidence="4">H4-8 / FGSC 9210</strain>
    </source>
</reference>
<dbReference type="Pfam" id="PF05042">
    <property type="entry name" value="Caleosin"/>
    <property type="match status" value="1"/>
</dbReference>
<feature type="compositionally biased region" description="Basic and acidic residues" evidence="2">
    <location>
        <begin position="61"/>
        <end position="72"/>
    </location>
</feature>
<dbReference type="InParanoid" id="D8Q3D7"/>
<feature type="non-terminal residue" evidence="3">
    <location>
        <position position="446"/>
    </location>
</feature>
<feature type="compositionally biased region" description="Polar residues" evidence="2">
    <location>
        <begin position="1"/>
        <end position="11"/>
    </location>
</feature>
<dbReference type="OMA" id="NWGSYER"/>
<organism evidence="4">
    <name type="scientific">Schizophyllum commune (strain H4-8 / FGSC 9210)</name>
    <name type="common">Split gill fungus</name>
    <dbReference type="NCBI Taxonomy" id="578458"/>
    <lineage>
        <taxon>Eukaryota</taxon>
        <taxon>Fungi</taxon>
        <taxon>Dikarya</taxon>
        <taxon>Basidiomycota</taxon>
        <taxon>Agaricomycotina</taxon>
        <taxon>Agaricomycetes</taxon>
        <taxon>Agaricomycetidae</taxon>
        <taxon>Agaricales</taxon>
        <taxon>Schizophyllaceae</taxon>
        <taxon>Schizophyllum</taxon>
    </lineage>
</organism>
<feature type="compositionally biased region" description="Low complexity" evidence="2">
    <location>
        <begin position="73"/>
        <end position="86"/>
    </location>
</feature>
<comment type="similarity">
    <text evidence="1">Belongs to the caleosin family.</text>
</comment>
<keyword evidence="4" id="KW-1185">Reference proteome</keyword>
<evidence type="ECO:0000313" key="4">
    <source>
        <dbReference type="Proteomes" id="UP000007431"/>
    </source>
</evidence>
<gene>
    <name evidence="3" type="ORF">SCHCODRAFT_107789</name>
</gene>
<feature type="region of interest" description="Disordered" evidence="2">
    <location>
        <begin position="1"/>
        <end position="127"/>
    </location>
</feature>
<evidence type="ECO:0008006" key="5">
    <source>
        <dbReference type="Google" id="ProtNLM"/>
    </source>
</evidence>
<dbReference type="eggNOG" id="ENOG502SJW2">
    <property type="taxonomic scope" value="Eukaryota"/>
</dbReference>
<sequence length="446" mass="46419">MAAFLKNTTDSIGKGVGAGVKGVGDGLGAGARSVGNGLNAGVKGVGSVASAGASVFNPSTQKEEHQAPEQRPAESAPPSRPSAEQSVDPTPPAAPTTSQQPTQQVPEPAANAQAPQPQQAEGKGFVSGLTSGVTSLGGNVGHGLTTGASVVVNPAVQAGQLGGKFVQSVSSAGFDIGKGVAKTGANVTTGVVKGTVDLAGTAVGGIVNTAAETSGKVFQPIASGLKAVEGLQALGEGLEKVNGLPMAAVSQVSTLTMKAMNMSGVTPTFFDPDADGVVNINDTIKGLIVLGLEDKYATYAAYSTSNSWIPAMDTNLPIHVNKMNDTRWGKNWGTFERMNWCDDIEVETFFQTAEPKETSAFERWKETFKKGRQYFGVLLLIFEWGTTWPFWMPPQPPQDIPFKDDIGKVVRSVIFPTIFKNFQNSHEGQEKEAPPSPNMPSGATKA</sequence>
<protein>
    <recommendedName>
        <fullName evidence="5">EF-hand domain-containing protein</fullName>
    </recommendedName>
</protein>
<evidence type="ECO:0000313" key="3">
    <source>
        <dbReference type="EMBL" id="EFI97671.1"/>
    </source>
</evidence>
<dbReference type="Proteomes" id="UP000007431">
    <property type="component" value="Unassembled WGS sequence"/>
</dbReference>
<feature type="compositionally biased region" description="Low complexity" evidence="2">
    <location>
        <begin position="40"/>
        <end position="55"/>
    </location>
</feature>